<evidence type="ECO:0000256" key="15">
    <source>
        <dbReference type="PROSITE-ProRule" id="PRU01319"/>
    </source>
</evidence>
<dbReference type="PANTHER" id="PTHR10954:SF18">
    <property type="entry name" value="RIBONUCLEASE HII"/>
    <property type="match status" value="1"/>
</dbReference>
<evidence type="ECO:0000256" key="14">
    <source>
        <dbReference type="HAMAP-Rule" id="MF_00052"/>
    </source>
</evidence>
<name>A0A075NZN7_9ALTE</name>
<keyword evidence="9 14" id="KW-0540">Nuclease</keyword>
<accession>A0A075NZN7</accession>
<evidence type="ECO:0000256" key="8">
    <source>
        <dbReference type="ARBA" id="ARBA00022490"/>
    </source>
</evidence>
<evidence type="ECO:0000256" key="2">
    <source>
        <dbReference type="ARBA" id="ARBA00001946"/>
    </source>
</evidence>
<comment type="function">
    <text evidence="3 14 16">Endonuclease that specifically degrades the RNA of RNA-DNA hybrids.</text>
</comment>
<dbReference type="GeneID" id="78254256"/>
<sequence>MHNLIAGVDEVGRGPLVGDVVTAAVVLDPAKPIEGLTDSKKLSEKKRNALSEEIKAKALYWSIGRASPEEIDKLNILHATMLAMTRAVDALGVTPNFVRVDGNRLPAWNYPSEAVVKGDSLHAEISAASIIAKVERDNDMLVLHEAYPQYNFAGHKGYPTKAHFAALAEFGVLDCYRKSFKPVRALIEEI</sequence>
<proteinExistence type="inferred from homology"/>
<dbReference type="InterPro" id="IPR012337">
    <property type="entry name" value="RNaseH-like_sf"/>
</dbReference>
<feature type="domain" description="RNase H type-2" evidence="17">
    <location>
        <begin position="3"/>
        <end position="190"/>
    </location>
</feature>
<dbReference type="HAMAP" id="MF_00052_B">
    <property type="entry name" value="RNase_HII_B"/>
    <property type="match status" value="1"/>
</dbReference>
<evidence type="ECO:0000256" key="9">
    <source>
        <dbReference type="ARBA" id="ARBA00022722"/>
    </source>
</evidence>
<keyword evidence="13 14" id="KW-0464">Manganese</keyword>
<keyword evidence="10 14" id="KW-0479">Metal-binding</keyword>
<dbReference type="GO" id="GO:0006298">
    <property type="term" value="P:mismatch repair"/>
    <property type="evidence" value="ECO:0007669"/>
    <property type="project" value="TreeGrafter"/>
</dbReference>
<dbReference type="GO" id="GO:0003723">
    <property type="term" value="F:RNA binding"/>
    <property type="evidence" value="ECO:0007669"/>
    <property type="project" value="UniProtKB-UniRule"/>
</dbReference>
<dbReference type="KEGG" id="aal:EP13_04840"/>
<keyword evidence="8 14" id="KW-0963">Cytoplasm</keyword>
<dbReference type="NCBIfam" id="NF000596">
    <property type="entry name" value="PRK00015.1-4"/>
    <property type="match status" value="1"/>
</dbReference>
<evidence type="ECO:0000256" key="13">
    <source>
        <dbReference type="ARBA" id="ARBA00023211"/>
    </source>
</evidence>
<comment type="cofactor">
    <cofactor evidence="14 15">
        <name>Mn(2+)</name>
        <dbReference type="ChEBI" id="CHEBI:29035"/>
    </cofactor>
    <cofactor evidence="14 15">
        <name>Mg(2+)</name>
        <dbReference type="ChEBI" id="CHEBI:18420"/>
    </cofactor>
    <text evidence="14 15">Manganese or magnesium. Binds 1 divalent metal ion per monomer in the absence of substrate. May bind a second metal ion after substrate binding.</text>
</comment>
<dbReference type="GO" id="GO:0032299">
    <property type="term" value="C:ribonuclease H2 complex"/>
    <property type="evidence" value="ECO:0007669"/>
    <property type="project" value="TreeGrafter"/>
</dbReference>
<feature type="binding site" evidence="14 15">
    <location>
        <position position="9"/>
    </location>
    <ligand>
        <name>a divalent metal cation</name>
        <dbReference type="ChEBI" id="CHEBI:60240"/>
    </ligand>
</feature>
<keyword evidence="12 14" id="KW-0378">Hydrolase</keyword>
<dbReference type="Pfam" id="PF01351">
    <property type="entry name" value="RNase_HII"/>
    <property type="match status" value="1"/>
</dbReference>
<evidence type="ECO:0000256" key="6">
    <source>
        <dbReference type="ARBA" id="ARBA00012180"/>
    </source>
</evidence>
<dbReference type="GO" id="GO:0030145">
    <property type="term" value="F:manganese ion binding"/>
    <property type="evidence" value="ECO:0007669"/>
    <property type="project" value="UniProtKB-UniRule"/>
</dbReference>
<dbReference type="PROSITE" id="PS51975">
    <property type="entry name" value="RNASE_H_2"/>
    <property type="match status" value="1"/>
</dbReference>
<dbReference type="CDD" id="cd07182">
    <property type="entry name" value="RNase_HII_bacteria_HII_like"/>
    <property type="match status" value="1"/>
</dbReference>
<dbReference type="NCBIfam" id="NF000595">
    <property type="entry name" value="PRK00015.1-3"/>
    <property type="match status" value="1"/>
</dbReference>
<dbReference type="EC" id="3.1.26.4" evidence="6 14"/>
<dbReference type="InterPro" id="IPR036397">
    <property type="entry name" value="RNaseH_sf"/>
</dbReference>
<keyword evidence="11 14" id="KW-0255">Endonuclease</keyword>
<dbReference type="KEGG" id="aaus:EP12_04895"/>
<evidence type="ECO:0000256" key="12">
    <source>
        <dbReference type="ARBA" id="ARBA00022801"/>
    </source>
</evidence>
<dbReference type="eggNOG" id="COG0164">
    <property type="taxonomic scope" value="Bacteria"/>
</dbReference>
<dbReference type="Proteomes" id="UP000056090">
    <property type="component" value="Chromosome"/>
</dbReference>
<comment type="subcellular location">
    <subcellularLocation>
        <location evidence="4 14">Cytoplasm</location>
    </subcellularLocation>
</comment>
<comment type="catalytic activity">
    <reaction evidence="1 14 15 16">
        <text>Endonucleolytic cleavage to 5'-phosphomonoester.</text>
        <dbReference type="EC" id="3.1.26.4"/>
    </reaction>
</comment>
<protein>
    <recommendedName>
        <fullName evidence="7 14">Ribonuclease HII</fullName>
        <shortName evidence="14">RNase HII</shortName>
        <ecNumber evidence="6 14">3.1.26.4</ecNumber>
    </recommendedName>
</protein>
<dbReference type="InterPro" id="IPR022898">
    <property type="entry name" value="RNase_HII"/>
</dbReference>
<dbReference type="SUPFAM" id="SSF53098">
    <property type="entry name" value="Ribonuclease H-like"/>
    <property type="match status" value="1"/>
</dbReference>
<dbReference type="GO" id="GO:0043137">
    <property type="term" value="P:DNA replication, removal of RNA primer"/>
    <property type="evidence" value="ECO:0007669"/>
    <property type="project" value="TreeGrafter"/>
</dbReference>
<evidence type="ECO:0000313" key="19">
    <source>
        <dbReference type="Proteomes" id="UP000056090"/>
    </source>
</evidence>
<feature type="binding site" evidence="14 15">
    <location>
        <position position="101"/>
    </location>
    <ligand>
        <name>a divalent metal cation</name>
        <dbReference type="ChEBI" id="CHEBI:60240"/>
    </ligand>
</feature>
<comment type="cofactor">
    <cofactor evidence="2">
        <name>Mg(2+)</name>
        <dbReference type="ChEBI" id="CHEBI:18420"/>
    </cofactor>
</comment>
<dbReference type="EMBL" id="CP008849">
    <property type="protein sequence ID" value="AIF98080.1"/>
    <property type="molecule type" value="Genomic_DNA"/>
</dbReference>
<dbReference type="RefSeq" id="WP_044056284.1">
    <property type="nucleotide sequence ID" value="NZ_CAJXAX010000007.1"/>
</dbReference>
<feature type="binding site" evidence="14 15">
    <location>
        <position position="10"/>
    </location>
    <ligand>
        <name>a divalent metal cation</name>
        <dbReference type="ChEBI" id="CHEBI:60240"/>
    </ligand>
</feature>
<evidence type="ECO:0000256" key="10">
    <source>
        <dbReference type="ARBA" id="ARBA00022723"/>
    </source>
</evidence>
<reference evidence="18 19" key="1">
    <citation type="submission" date="2014-06" db="EMBL/GenBank/DDBJ databases">
        <title>Genomes of Alteromonas australica, a world apart.</title>
        <authorList>
            <person name="Gonzaga A."/>
            <person name="Lopez-Perez M."/>
            <person name="Rodriguez-Valera F."/>
        </authorList>
    </citation>
    <scope>NUCLEOTIDE SEQUENCE [LARGE SCALE GENOMIC DNA]</scope>
    <source>
        <strain evidence="18 19">H 17</strain>
    </source>
</reference>
<evidence type="ECO:0000256" key="11">
    <source>
        <dbReference type="ARBA" id="ARBA00022759"/>
    </source>
</evidence>
<evidence type="ECO:0000256" key="16">
    <source>
        <dbReference type="RuleBase" id="RU003515"/>
    </source>
</evidence>
<dbReference type="AlphaFoldDB" id="A0A075NZN7"/>
<gene>
    <name evidence="14 18" type="primary">rnhB</name>
    <name evidence="18" type="ORF">EP13_04840</name>
</gene>
<dbReference type="FunFam" id="3.30.420.10:FF:000006">
    <property type="entry name" value="Ribonuclease HII"/>
    <property type="match status" value="1"/>
</dbReference>
<dbReference type="InterPro" id="IPR024567">
    <property type="entry name" value="RNase_HII/HIII_dom"/>
</dbReference>
<dbReference type="OrthoDB" id="9803420at2"/>
<evidence type="ECO:0000256" key="3">
    <source>
        <dbReference type="ARBA" id="ARBA00004065"/>
    </source>
</evidence>
<dbReference type="PATRIC" id="fig|589873.4.peg.1056"/>
<dbReference type="Gene3D" id="3.30.420.10">
    <property type="entry name" value="Ribonuclease H-like superfamily/Ribonuclease H"/>
    <property type="match status" value="1"/>
</dbReference>
<dbReference type="GO" id="GO:0005737">
    <property type="term" value="C:cytoplasm"/>
    <property type="evidence" value="ECO:0007669"/>
    <property type="project" value="UniProtKB-SubCell"/>
</dbReference>
<evidence type="ECO:0000259" key="17">
    <source>
        <dbReference type="PROSITE" id="PS51975"/>
    </source>
</evidence>
<dbReference type="InterPro" id="IPR001352">
    <property type="entry name" value="RNase_HII/HIII"/>
</dbReference>
<comment type="similarity">
    <text evidence="5 14 16">Belongs to the RNase HII family.</text>
</comment>
<evidence type="ECO:0000256" key="5">
    <source>
        <dbReference type="ARBA" id="ARBA00007383"/>
    </source>
</evidence>
<organism evidence="18 19">
    <name type="scientific">Alteromonas australica</name>
    <dbReference type="NCBI Taxonomy" id="589873"/>
    <lineage>
        <taxon>Bacteria</taxon>
        <taxon>Pseudomonadati</taxon>
        <taxon>Pseudomonadota</taxon>
        <taxon>Gammaproteobacteria</taxon>
        <taxon>Alteromonadales</taxon>
        <taxon>Alteromonadaceae</taxon>
        <taxon>Alteromonas/Salinimonas group</taxon>
        <taxon>Alteromonas</taxon>
    </lineage>
</organism>
<dbReference type="PANTHER" id="PTHR10954">
    <property type="entry name" value="RIBONUCLEASE H2 SUBUNIT A"/>
    <property type="match status" value="1"/>
</dbReference>
<evidence type="ECO:0000313" key="18">
    <source>
        <dbReference type="EMBL" id="AIF98080.1"/>
    </source>
</evidence>
<evidence type="ECO:0000256" key="4">
    <source>
        <dbReference type="ARBA" id="ARBA00004496"/>
    </source>
</evidence>
<dbReference type="GO" id="GO:0004523">
    <property type="term" value="F:RNA-DNA hybrid ribonuclease activity"/>
    <property type="evidence" value="ECO:0007669"/>
    <property type="project" value="UniProtKB-UniRule"/>
</dbReference>
<evidence type="ECO:0000256" key="7">
    <source>
        <dbReference type="ARBA" id="ARBA00019179"/>
    </source>
</evidence>
<keyword evidence="19" id="KW-1185">Reference proteome</keyword>
<evidence type="ECO:0000256" key="1">
    <source>
        <dbReference type="ARBA" id="ARBA00000077"/>
    </source>
</evidence>